<dbReference type="EMBL" id="BORB01000077">
    <property type="protein sequence ID" value="GIN59973.1"/>
    <property type="molecule type" value="Genomic_DNA"/>
</dbReference>
<name>A0ABQ4KPW3_9BACI</name>
<proteinExistence type="predicted"/>
<dbReference type="Proteomes" id="UP000679950">
    <property type="component" value="Unassembled WGS sequence"/>
</dbReference>
<evidence type="ECO:0000313" key="1">
    <source>
        <dbReference type="EMBL" id="GIN59973.1"/>
    </source>
</evidence>
<comment type="caution">
    <text evidence="1">The sequence shown here is derived from an EMBL/GenBank/DDBJ whole genome shotgun (WGS) entry which is preliminary data.</text>
</comment>
<keyword evidence="2" id="KW-1185">Reference proteome</keyword>
<organism evidence="1 2">
    <name type="scientific">Lederbergia ruris</name>
    <dbReference type="NCBI Taxonomy" id="217495"/>
    <lineage>
        <taxon>Bacteria</taxon>
        <taxon>Bacillati</taxon>
        <taxon>Bacillota</taxon>
        <taxon>Bacilli</taxon>
        <taxon>Bacillales</taxon>
        <taxon>Bacillaceae</taxon>
        <taxon>Lederbergia</taxon>
    </lineage>
</organism>
<protein>
    <submittedName>
        <fullName evidence="1">Uncharacterized protein</fullName>
    </submittedName>
</protein>
<gene>
    <name evidence="1" type="ORF">J8TS2_42920</name>
</gene>
<sequence>MKSIHQVFRLREEIEHCTPDVWDEIEGKITQRIVTNLLQDLDGLPSPEGRLLGEIRDRVKQHILNKGA</sequence>
<evidence type="ECO:0000313" key="2">
    <source>
        <dbReference type="Proteomes" id="UP000679950"/>
    </source>
</evidence>
<reference evidence="1 2" key="1">
    <citation type="submission" date="2021-03" db="EMBL/GenBank/DDBJ databases">
        <title>Antimicrobial resistance genes in bacteria isolated from Japanese honey, and their potential for conferring macrolide and lincosamide resistance in the American foulbrood pathogen Paenibacillus larvae.</title>
        <authorList>
            <person name="Okamoto M."/>
            <person name="Kumagai M."/>
            <person name="Kanamori H."/>
            <person name="Takamatsu D."/>
        </authorList>
    </citation>
    <scope>NUCLEOTIDE SEQUENCE [LARGE SCALE GENOMIC DNA]</scope>
    <source>
        <strain evidence="1 2">J8TS2</strain>
    </source>
</reference>
<accession>A0ABQ4KPW3</accession>
<dbReference type="RefSeq" id="WP_212967590.1">
    <property type="nucleotide sequence ID" value="NZ_BORB01000077.1"/>
</dbReference>